<dbReference type="RefSeq" id="WP_076713207.1">
    <property type="nucleotide sequence ID" value="NZ_MOEN01000021.1"/>
</dbReference>
<gene>
    <name evidence="3" type="ORF">BLW93_06035</name>
</gene>
<dbReference type="SUPFAM" id="SSF48695">
    <property type="entry name" value="Multiheme cytochromes"/>
    <property type="match status" value="2"/>
</dbReference>
<dbReference type="InterPro" id="IPR036280">
    <property type="entry name" value="Multihaem_cyt_sf"/>
</dbReference>
<evidence type="ECO:0000256" key="1">
    <source>
        <dbReference type="SAM" id="SignalP"/>
    </source>
</evidence>
<evidence type="ECO:0000313" key="3">
    <source>
        <dbReference type="EMBL" id="OMH40310.1"/>
    </source>
</evidence>
<evidence type="ECO:0000259" key="2">
    <source>
        <dbReference type="Pfam" id="PF09699"/>
    </source>
</evidence>
<dbReference type="EMBL" id="MOEN01000021">
    <property type="protein sequence ID" value="OMH40310.1"/>
    <property type="molecule type" value="Genomic_DNA"/>
</dbReference>
<accession>A0A1R1MKS8</accession>
<dbReference type="Gene3D" id="1.10.1130.10">
    <property type="entry name" value="Flavocytochrome C3, Chain A"/>
    <property type="match status" value="1"/>
</dbReference>
<reference evidence="3 4" key="1">
    <citation type="submission" date="2016-10" db="EMBL/GenBank/DDBJ databases">
        <title>Genome sequence of a sulfur-reducing bacterium Desulfurobacterium indicum K6013.</title>
        <authorList>
            <person name="Cao J."/>
            <person name="Shao Z."/>
            <person name="Alain K."/>
            <person name="Jebbar M."/>
        </authorList>
    </citation>
    <scope>NUCLEOTIDE SEQUENCE [LARGE SCALE GENOMIC DNA]</scope>
    <source>
        <strain evidence="3 4">K6013</strain>
    </source>
</reference>
<organism evidence="3 4">
    <name type="scientific">Desulfurobacterium indicum</name>
    <dbReference type="NCBI Taxonomy" id="1914305"/>
    <lineage>
        <taxon>Bacteria</taxon>
        <taxon>Pseudomonadati</taxon>
        <taxon>Aquificota</taxon>
        <taxon>Aquificia</taxon>
        <taxon>Desulfurobacteriales</taxon>
        <taxon>Desulfurobacteriaceae</taxon>
        <taxon>Desulfurobacterium</taxon>
    </lineage>
</organism>
<dbReference type="InterPro" id="IPR010177">
    <property type="entry name" value="Paired_CXXCH_1"/>
</dbReference>
<protein>
    <recommendedName>
        <fullName evidence="2">Doubled CXXCH motif domain-containing protein</fullName>
    </recommendedName>
</protein>
<feature type="chain" id="PRO_5012232617" description="Doubled CXXCH motif domain-containing protein" evidence="1">
    <location>
        <begin position="34"/>
        <end position="395"/>
    </location>
</feature>
<dbReference type="Proteomes" id="UP000187408">
    <property type="component" value="Unassembled WGS sequence"/>
</dbReference>
<sequence>MEELKFLTNKLSRIKNKLLITAVILTCSSSAFAVSGPCYNCHTMHNSQNGVAVNSNGTHPFLLNKSCIACHTGINDGTNKTPYVFSQTPPIYNATGTEPDTNTLAGGNFYWMVYGTSVPNTAADECGHNIAELGNPDDVLSAPPGFDGTFSNALGETVGNGTWPAGQQVTCAGLYGCHGHHRPGDDDYKGIYGAHHGNAGNDGITPLTNATTVGNSYRFLLGIYGIESANYEYHPTATNHNQYYGVVRDNTTSLATPTDKHTISYLCAECHGYYHSGSGQISANDYGVSPWLRHPTDFDMTDASGSEYQYYNNATDPTAAPYSVIAPVASDDLTKGVLSVVDVKPGDPPGTAIVTCISCHRAHGTPYADILRWDFRNWPSNGKPNGCNVCHTQKD</sequence>
<comment type="caution">
    <text evidence="3">The sequence shown here is derived from an EMBL/GenBank/DDBJ whole genome shotgun (WGS) entry which is preliminary data.</text>
</comment>
<dbReference type="STRING" id="1914305.BLW93_06035"/>
<dbReference type="AlphaFoldDB" id="A0A1R1MKS8"/>
<keyword evidence="1" id="KW-0732">Signal</keyword>
<dbReference type="OrthoDB" id="9771829at2"/>
<feature type="signal peptide" evidence="1">
    <location>
        <begin position="1"/>
        <end position="33"/>
    </location>
</feature>
<name>A0A1R1MKS8_9BACT</name>
<evidence type="ECO:0000313" key="4">
    <source>
        <dbReference type="Proteomes" id="UP000187408"/>
    </source>
</evidence>
<proteinExistence type="predicted"/>
<keyword evidence="4" id="KW-1185">Reference proteome</keyword>
<feature type="domain" description="Doubled CXXCH motif" evidence="2">
    <location>
        <begin position="356"/>
        <end position="394"/>
    </location>
</feature>
<dbReference type="Pfam" id="PF09699">
    <property type="entry name" value="Paired_CXXCH_1"/>
    <property type="match status" value="1"/>
</dbReference>